<evidence type="ECO:0000313" key="2">
    <source>
        <dbReference type="Proteomes" id="UP001215827"/>
    </source>
</evidence>
<name>A0ABY8FP18_9SPHN</name>
<keyword evidence="2" id="KW-1185">Reference proteome</keyword>
<protein>
    <submittedName>
        <fullName evidence="1">NRDE family protein</fullName>
    </submittedName>
</protein>
<evidence type="ECO:0000313" key="1">
    <source>
        <dbReference type="EMBL" id="WFL76763.1"/>
    </source>
</evidence>
<dbReference type="Proteomes" id="UP001215827">
    <property type="component" value="Chromosome"/>
</dbReference>
<dbReference type="Pfam" id="PF05742">
    <property type="entry name" value="TANGO2"/>
    <property type="match status" value="1"/>
</dbReference>
<dbReference type="PANTHER" id="PTHR17985">
    <property type="entry name" value="SER/THR-RICH PROTEIN T10 IN DGCR REGION"/>
    <property type="match status" value="1"/>
</dbReference>
<sequence>MCVAAVAWNAHPDWQLVAIGNRDEFHQRPAAPLARWDDPEGVIAGRDLQSGGTWLGVTEAGRFVLVTNLRGYGAPDPSRRSRGELVTGLLAGKHDGDDLQQYNPFNIIEISGSQARFLTNRPEDTAANLPHGIYGLSNGRLDEPWAKTLQSKGAMLDWLGEEDSGFAPLFDVLADDSLDAFGTQPITPSDVAIEPSETPPFIRHSLYGTRCSTVVTVDREGIGRIVERRFDASGRPTGETEIGFGWPRIGAWP</sequence>
<reference evidence="1 2" key="1">
    <citation type="submission" date="2023-03" db="EMBL/GenBank/DDBJ databases">
        <title>Altererythrobacter sp. CAU 1644 isolated from sand.</title>
        <authorList>
            <person name="Kim W."/>
        </authorList>
    </citation>
    <scope>NUCLEOTIDE SEQUENCE [LARGE SCALE GENOMIC DNA]</scope>
    <source>
        <strain evidence="1 2">CAU 1644</strain>
    </source>
</reference>
<proteinExistence type="predicted"/>
<dbReference type="RefSeq" id="WP_278015524.1">
    <property type="nucleotide sequence ID" value="NZ_CP121106.1"/>
</dbReference>
<accession>A0ABY8FP18</accession>
<organism evidence="1 2">
    <name type="scientific">Altererythrobacter arenosus</name>
    <dbReference type="NCBI Taxonomy" id="3032592"/>
    <lineage>
        <taxon>Bacteria</taxon>
        <taxon>Pseudomonadati</taxon>
        <taxon>Pseudomonadota</taxon>
        <taxon>Alphaproteobacteria</taxon>
        <taxon>Sphingomonadales</taxon>
        <taxon>Erythrobacteraceae</taxon>
        <taxon>Altererythrobacter</taxon>
    </lineage>
</organism>
<dbReference type="InterPro" id="IPR008551">
    <property type="entry name" value="TANGO2"/>
</dbReference>
<dbReference type="PANTHER" id="PTHR17985:SF8">
    <property type="entry name" value="TRANSPORT AND GOLGI ORGANIZATION PROTEIN 2 HOMOLOG"/>
    <property type="match status" value="1"/>
</dbReference>
<gene>
    <name evidence="1" type="ORF">P7228_12250</name>
</gene>
<dbReference type="EMBL" id="CP121106">
    <property type="protein sequence ID" value="WFL76763.1"/>
    <property type="molecule type" value="Genomic_DNA"/>
</dbReference>